<evidence type="ECO:0000256" key="1">
    <source>
        <dbReference type="ARBA" id="ARBA00022441"/>
    </source>
</evidence>
<reference evidence="6" key="1">
    <citation type="journal article" date="2020" name="Fungal Divers.">
        <title>Resolving the Mortierellaceae phylogeny through synthesis of multi-gene phylogenetics and phylogenomics.</title>
        <authorList>
            <person name="Vandepol N."/>
            <person name="Liber J."/>
            <person name="Desiro A."/>
            <person name="Na H."/>
            <person name="Kennedy M."/>
            <person name="Barry K."/>
            <person name="Grigoriev I.V."/>
            <person name="Miller A.N."/>
            <person name="O'Donnell K."/>
            <person name="Stajich J.E."/>
            <person name="Bonito G."/>
        </authorList>
    </citation>
    <scope>NUCLEOTIDE SEQUENCE</scope>
    <source>
        <strain evidence="6">NVP60</strain>
    </source>
</reference>
<keyword evidence="4" id="KW-0472">Membrane</keyword>
<dbReference type="Proteomes" id="UP000823405">
    <property type="component" value="Unassembled WGS sequence"/>
</dbReference>
<protein>
    <recommendedName>
        <fullName evidence="8">Galactose oxidase</fullName>
    </recommendedName>
</protein>
<proteinExistence type="predicted"/>
<dbReference type="OrthoDB" id="432528at2759"/>
<dbReference type="InterPro" id="IPR015915">
    <property type="entry name" value="Kelch-typ_b-propeller"/>
</dbReference>
<feature type="non-terminal residue" evidence="6">
    <location>
        <position position="1"/>
    </location>
</feature>
<keyword evidence="7" id="KW-1185">Reference proteome</keyword>
<comment type="caution">
    <text evidence="6">The sequence shown here is derived from an EMBL/GenBank/DDBJ whole genome shotgun (WGS) entry which is preliminary data.</text>
</comment>
<feature type="region of interest" description="Disordered" evidence="3">
    <location>
        <begin position="420"/>
        <end position="453"/>
    </location>
</feature>
<feature type="region of interest" description="Disordered" evidence="3">
    <location>
        <begin position="356"/>
        <end position="387"/>
    </location>
</feature>
<keyword evidence="1" id="KW-0880">Kelch repeat</keyword>
<evidence type="ECO:0000256" key="3">
    <source>
        <dbReference type="SAM" id="MobiDB-lite"/>
    </source>
</evidence>
<gene>
    <name evidence="6" type="ORF">BGZ97_008255</name>
</gene>
<dbReference type="AlphaFoldDB" id="A0A9P6QM31"/>
<dbReference type="Pfam" id="PF24681">
    <property type="entry name" value="Kelch_KLHDC2_KLHL20_DRC7"/>
    <property type="match status" value="1"/>
</dbReference>
<evidence type="ECO:0000256" key="2">
    <source>
        <dbReference type="ARBA" id="ARBA00022737"/>
    </source>
</evidence>
<keyword evidence="4" id="KW-1133">Transmembrane helix</keyword>
<keyword evidence="4" id="KW-0812">Transmembrane</keyword>
<keyword evidence="5" id="KW-0732">Signal</keyword>
<feature type="chain" id="PRO_5040306164" description="Galactose oxidase" evidence="5">
    <location>
        <begin position="25"/>
        <end position="544"/>
    </location>
</feature>
<name>A0A9P6QM31_9FUNG</name>
<keyword evidence="2" id="KW-0677">Repeat</keyword>
<evidence type="ECO:0000256" key="4">
    <source>
        <dbReference type="SAM" id="Phobius"/>
    </source>
</evidence>
<dbReference type="SUPFAM" id="SSF50965">
    <property type="entry name" value="Galactose oxidase, central domain"/>
    <property type="match status" value="2"/>
</dbReference>
<feature type="region of interest" description="Disordered" evidence="3">
    <location>
        <begin position="516"/>
        <end position="544"/>
    </location>
</feature>
<dbReference type="EMBL" id="JAAAIN010003741">
    <property type="protein sequence ID" value="KAG0284245.1"/>
    <property type="molecule type" value="Genomic_DNA"/>
</dbReference>
<feature type="transmembrane region" description="Helical" evidence="4">
    <location>
        <begin position="389"/>
        <end position="410"/>
    </location>
</feature>
<evidence type="ECO:0000256" key="5">
    <source>
        <dbReference type="SAM" id="SignalP"/>
    </source>
</evidence>
<evidence type="ECO:0000313" key="7">
    <source>
        <dbReference type="Proteomes" id="UP000823405"/>
    </source>
</evidence>
<dbReference type="PANTHER" id="PTHR46093">
    <property type="entry name" value="ACYL-COA-BINDING DOMAIN-CONTAINING PROTEIN 5"/>
    <property type="match status" value="1"/>
</dbReference>
<dbReference type="InterPro" id="IPR011043">
    <property type="entry name" value="Gal_Oxase/kelch_b-propeller"/>
</dbReference>
<dbReference type="PANTHER" id="PTHR46093:SF18">
    <property type="entry name" value="FIBRONECTIN TYPE-III DOMAIN-CONTAINING PROTEIN"/>
    <property type="match status" value="1"/>
</dbReference>
<organism evidence="6 7">
    <name type="scientific">Linnemannia gamsii</name>
    <dbReference type="NCBI Taxonomy" id="64522"/>
    <lineage>
        <taxon>Eukaryota</taxon>
        <taxon>Fungi</taxon>
        <taxon>Fungi incertae sedis</taxon>
        <taxon>Mucoromycota</taxon>
        <taxon>Mortierellomycotina</taxon>
        <taxon>Mortierellomycetes</taxon>
        <taxon>Mortierellales</taxon>
        <taxon>Mortierellaceae</taxon>
        <taxon>Linnemannia</taxon>
    </lineage>
</organism>
<sequence>MKSSISIMMAIAVCASSSSMLVHAQAPTSGHTATLVDSTVFIHGGLGADGNPTNAAYSIRLGEGGAFKGSNVLDITKLAGFSTRALHSSVLSNQAMMVNCGGFDAVPATAHKMSCDIFNPIKYTSTTMNMTAFLVNSRGGMAVAVSPDKAFYFGGSLTSATGAPGGFSTDTNLIKLDAGLGWRSDIAMPVATRYHTATWIQSIKSFVILGGQIEAGTAVAMNVATTFSGVTWSTRPIAGDPVSARFGHTAVQDDNGNIYIYGGQTAVNMAPLNDVYVLNTAAPTWAWKKIAVPTAEPRAFHASVLLNDNTILHTFGQAGPGQDSVVKKVSLFNTVAGTWSPAEDLPLATIATESPIKGTGISNNPKDPKFQHPGNDPSGGEEKSGKGGVIGGAIGGIAAVALLVAGFIFYRKRQARRHSNGSVAAGPYSKHSASASGQIGGAGRSSLHLEDGDKSKLGRSFTIRQPAPAYVDDNSVQDLKHARPYDDGGYNGNQYNDRSAGGYGGEPAVIEYELTDTSGHRYEPGSVAERKRYVEEQQRQLMNG</sequence>
<evidence type="ECO:0008006" key="8">
    <source>
        <dbReference type="Google" id="ProtNLM"/>
    </source>
</evidence>
<evidence type="ECO:0000313" key="6">
    <source>
        <dbReference type="EMBL" id="KAG0284245.1"/>
    </source>
</evidence>
<feature type="compositionally biased region" description="Basic and acidic residues" evidence="3">
    <location>
        <begin position="518"/>
        <end position="538"/>
    </location>
</feature>
<accession>A0A9P6QM31</accession>
<feature type="signal peptide" evidence="5">
    <location>
        <begin position="1"/>
        <end position="24"/>
    </location>
</feature>
<dbReference type="Gene3D" id="2.120.10.80">
    <property type="entry name" value="Kelch-type beta propeller"/>
    <property type="match status" value="2"/>
</dbReference>